<name>A0A1M4T802_9FIRM</name>
<dbReference type="PANTHER" id="PTHR42798:SF2">
    <property type="entry name" value="ABC TRANSPORTER ATP-BINDING PROTEIN MG467-RELATED"/>
    <property type="match status" value="1"/>
</dbReference>
<keyword evidence="2" id="KW-0813">Transport</keyword>
<proteinExistence type="inferred from homology"/>
<dbReference type="GO" id="GO:0022857">
    <property type="term" value="F:transmembrane transporter activity"/>
    <property type="evidence" value="ECO:0007669"/>
    <property type="project" value="UniProtKB-ARBA"/>
</dbReference>
<dbReference type="AlphaFoldDB" id="A0A1M4T802"/>
<sequence>MEGNILLKIIALNKFYEMGEVKVAAVKNINLEIYKGEFLVILGPSGSGKSTLLNILGGMDLPTEGKVFIDNEDITNYNDKKLTAYRREKIGFVFQFYNLMANLTARENIELATELCKNALNIDDVLKSVGLEDRADHFPSQMSGGEQQRVAIARAVAKNPMLLLCDEPTGALDFETGIKILKLLKDINKRYKKTVIVITHNTPIGQMADRVIRMRSGEITDIKRNDNPINPEGIEW</sequence>
<dbReference type="RefSeq" id="WP_072973659.1">
    <property type="nucleotide sequence ID" value="NZ_FQTY01000002.1"/>
</dbReference>
<dbReference type="CDD" id="cd03255">
    <property type="entry name" value="ABC_MJ0796_LolCDE_FtsE"/>
    <property type="match status" value="1"/>
</dbReference>
<evidence type="ECO:0000256" key="2">
    <source>
        <dbReference type="ARBA" id="ARBA00022448"/>
    </source>
</evidence>
<reference evidence="7" key="1">
    <citation type="submission" date="2016-11" db="EMBL/GenBank/DDBJ databases">
        <authorList>
            <person name="Varghese N."/>
            <person name="Submissions S."/>
        </authorList>
    </citation>
    <scope>NUCLEOTIDE SEQUENCE [LARGE SCALE GENOMIC DNA]</scope>
    <source>
        <strain evidence="7">DSM 18095</strain>
    </source>
</reference>
<evidence type="ECO:0000256" key="3">
    <source>
        <dbReference type="ARBA" id="ARBA00022741"/>
    </source>
</evidence>
<keyword evidence="7" id="KW-1185">Reference proteome</keyword>
<dbReference type="Pfam" id="PF00005">
    <property type="entry name" value="ABC_tran"/>
    <property type="match status" value="1"/>
</dbReference>
<comment type="similarity">
    <text evidence="1">Belongs to the ABC transporter superfamily.</text>
</comment>
<dbReference type="InterPro" id="IPR027417">
    <property type="entry name" value="P-loop_NTPase"/>
</dbReference>
<dbReference type="STRING" id="1123404.SAMN02745784_00552"/>
<feature type="domain" description="ABC transporter" evidence="5">
    <location>
        <begin position="7"/>
        <end position="236"/>
    </location>
</feature>
<dbReference type="InterPro" id="IPR017911">
    <property type="entry name" value="MacB-like_ATP-bd"/>
</dbReference>
<protein>
    <submittedName>
        <fullName evidence="6">Putative ABC transport system ATP-binding protein</fullName>
    </submittedName>
</protein>
<dbReference type="GO" id="GO:0098796">
    <property type="term" value="C:membrane protein complex"/>
    <property type="evidence" value="ECO:0007669"/>
    <property type="project" value="UniProtKB-ARBA"/>
</dbReference>
<accession>A0A1M4T802</accession>
<dbReference type="EMBL" id="FQTY01000002">
    <property type="protein sequence ID" value="SHE40626.1"/>
    <property type="molecule type" value="Genomic_DNA"/>
</dbReference>
<dbReference type="PROSITE" id="PS00211">
    <property type="entry name" value="ABC_TRANSPORTER_1"/>
    <property type="match status" value="1"/>
</dbReference>
<dbReference type="SUPFAM" id="SSF52540">
    <property type="entry name" value="P-loop containing nucleoside triphosphate hydrolases"/>
    <property type="match status" value="1"/>
</dbReference>
<gene>
    <name evidence="6" type="ORF">SAMN02745784_00552</name>
</gene>
<dbReference type="InterPro" id="IPR003593">
    <property type="entry name" value="AAA+_ATPase"/>
</dbReference>
<organism evidence="6 7">
    <name type="scientific">Tissierella praeacuta DSM 18095</name>
    <dbReference type="NCBI Taxonomy" id="1123404"/>
    <lineage>
        <taxon>Bacteria</taxon>
        <taxon>Bacillati</taxon>
        <taxon>Bacillota</taxon>
        <taxon>Tissierellia</taxon>
        <taxon>Tissierellales</taxon>
        <taxon>Tissierellaceae</taxon>
        <taxon>Tissierella</taxon>
    </lineage>
</organism>
<dbReference type="SMART" id="SM00382">
    <property type="entry name" value="AAA"/>
    <property type="match status" value="1"/>
</dbReference>
<keyword evidence="4 6" id="KW-0067">ATP-binding</keyword>
<dbReference type="FunFam" id="3.40.50.300:FF:000032">
    <property type="entry name" value="Export ABC transporter ATP-binding protein"/>
    <property type="match status" value="1"/>
</dbReference>
<evidence type="ECO:0000259" key="5">
    <source>
        <dbReference type="PROSITE" id="PS50893"/>
    </source>
</evidence>
<dbReference type="PROSITE" id="PS50893">
    <property type="entry name" value="ABC_TRANSPORTER_2"/>
    <property type="match status" value="1"/>
</dbReference>
<dbReference type="Proteomes" id="UP000184114">
    <property type="component" value="Unassembled WGS sequence"/>
</dbReference>
<evidence type="ECO:0000313" key="6">
    <source>
        <dbReference type="EMBL" id="SHE40626.1"/>
    </source>
</evidence>
<dbReference type="PANTHER" id="PTHR42798">
    <property type="entry name" value="LIPOPROTEIN-RELEASING SYSTEM ATP-BINDING PROTEIN LOLD"/>
    <property type="match status" value="1"/>
</dbReference>
<dbReference type="GO" id="GO:0005524">
    <property type="term" value="F:ATP binding"/>
    <property type="evidence" value="ECO:0007669"/>
    <property type="project" value="UniProtKB-KW"/>
</dbReference>
<keyword evidence="3" id="KW-0547">Nucleotide-binding</keyword>
<dbReference type="InterPro" id="IPR017871">
    <property type="entry name" value="ABC_transporter-like_CS"/>
</dbReference>
<dbReference type="GO" id="GO:0016887">
    <property type="term" value="F:ATP hydrolysis activity"/>
    <property type="evidence" value="ECO:0007669"/>
    <property type="project" value="InterPro"/>
</dbReference>
<dbReference type="InterPro" id="IPR003439">
    <property type="entry name" value="ABC_transporter-like_ATP-bd"/>
</dbReference>
<dbReference type="Gene3D" id="3.40.50.300">
    <property type="entry name" value="P-loop containing nucleotide triphosphate hydrolases"/>
    <property type="match status" value="1"/>
</dbReference>
<dbReference type="GeneID" id="90996592"/>
<evidence type="ECO:0000256" key="1">
    <source>
        <dbReference type="ARBA" id="ARBA00005417"/>
    </source>
</evidence>
<evidence type="ECO:0000256" key="4">
    <source>
        <dbReference type="ARBA" id="ARBA00022840"/>
    </source>
</evidence>
<evidence type="ECO:0000313" key="7">
    <source>
        <dbReference type="Proteomes" id="UP000184114"/>
    </source>
</evidence>